<comment type="caution">
    <text evidence="1">The sequence shown here is derived from an EMBL/GenBank/DDBJ whole genome shotgun (WGS) entry which is preliminary data.</text>
</comment>
<keyword evidence="3" id="KW-1185">Reference proteome</keyword>
<sequence length="66" mass="7595">MRNIVGIMFLHDVIMICEPLQPFVFNGYIKCMVSVNSGVIGIDVGYFNKKKKVRHINIGQVKQERQ</sequence>
<dbReference type="EMBL" id="FPAV01000011">
    <property type="protein sequence ID" value="SFU07067.1"/>
    <property type="molecule type" value="Genomic_DNA"/>
</dbReference>
<evidence type="ECO:0000313" key="4">
    <source>
        <dbReference type="Proteomes" id="UP000199173"/>
    </source>
</evidence>
<dbReference type="AlphaFoldDB" id="A0AAX2EYC5"/>
<evidence type="ECO:0000313" key="2">
    <source>
        <dbReference type="EMBL" id="SFU07067.1"/>
    </source>
</evidence>
<dbReference type="RefSeq" id="WP_072440233.1">
    <property type="nucleotide sequence ID" value="NZ_FONC01000010.1"/>
</dbReference>
<gene>
    <name evidence="2" type="ORF">SAMN03159428_03889</name>
    <name evidence="1" type="ORF">SAMN03159514_04616</name>
</gene>
<reference evidence="3 4" key="1">
    <citation type="submission" date="2016-10" db="EMBL/GenBank/DDBJ databases">
        <authorList>
            <person name="Varghese N."/>
            <person name="Submissions S."/>
        </authorList>
    </citation>
    <scope>NUCLEOTIDE SEQUENCE [LARGE SCALE GENOMIC DNA]</scope>
    <source>
        <strain evidence="2 3">NFIX06</strain>
        <strain evidence="1 4">NFIX08</strain>
    </source>
</reference>
<name>A0AAX2EYC5_9ENTR</name>
<evidence type="ECO:0000313" key="1">
    <source>
        <dbReference type="EMBL" id="SFR25322.1"/>
    </source>
</evidence>
<dbReference type="Proteomes" id="UP000199173">
    <property type="component" value="Unassembled WGS sequence"/>
</dbReference>
<evidence type="ECO:0000313" key="3">
    <source>
        <dbReference type="Proteomes" id="UP000198760"/>
    </source>
</evidence>
<protein>
    <recommendedName>
        <fullName evidence="5">Transposase</fullName>
    </recommendedName>
</protein>
<evidence type="ECO:0008006" key="5">
    <source>
        <dbReference type="Google" id="ProtNLM"/>
    </source>
</evidence>
<proteinExistence type="predicted"/>
<dbReference type="Proteomes" id="UP000198760">
    <property type="component" value="Unassembled WGS sequence"/>
</dbReference>
<organism evidence="1 4">
    <name type="scientific">Kosakonia radicincitans</name>
    <dbReference type="NCBI Taxonomy" id="283686"/>
    <lineage>
        <taxon>Bacteria</taxon>
        <taxon>Pseudomonadati</taxon>
        <taxon>Pseudomonadota</taxon>
        <taxon>Gammaproteobacteria</taxon>
        <taxon>Enterobacterales</taxon>
        <taxon>Enterobacteriaceae</taxon>
        <taxon>Kosakonia</taxon>
    </lineage>
</organism>
<dbReference type="EMBL" id="FOYJ01000013">
    <property type="protein sequence ID" value="SFR25322.1"/>
    <property type="molecule type" value="Genomic_DNA"/>
</dbReference>
<accession>A0AAX2EYC5</accession>